<gene>
    <name evidence="4" type="ORF">A9F13_11g01276</name>
</gene>
<protein>
    <submittedName>
        <fullName evidence="4">Ribokinase</fullName>
    </submittedName>
</protein>
<organism evidence="4 5">
    <name type="scientific">Clavispora lusitaniae</name>
    <name type="common">Candida lusitaniae</name>
    <dbReference type="NCBI Taxonomy" id="36911"/>
    <lineage>
        <taxon>Eukaryota</taxon>
        <taxon>Fungi</taxon>
        <taxon>Dikarya</taxon>
        <taxon>Ascomycota</taxon>
        <taxon>Saccharomycotina</taxon>
        <taxon>Pichiomycetes</taxon>
        <taxon>Metschnikowiaceae</taxon>
        <taxon>Clavispora</taxon>
    </lineage>
</organism>
<dbReference type="Proteomes" id="UP000195602">
    <property type="component" value="Unassembled WGS sequence"/>
</dbReference>
<dbReference type="Pfam" id="PF00294">
    <property type="entry name" value="PfkB"/>
    <property type="match status" value="1"/>
</dbReference>
<reference evidence="4 5" key="1">
    <citation type="submission" date="2017-04" db="EMBL/GenBank/DDBJ databases">
        <title>Draft genome of the yeast Clavispora lusitaniae type strain CBS 6936.</title>
        <authorList>
            <person name="Durrens P."/>
            <person name="Klopp C."/>
            <person name="Biteau N."/>
            <person name="Fitton-Ouhabi V."/>
            <person name="Dementhon K."/>
            <person name="Accoceberry I."/>
            <person name="Sherman D.J."/>
            <person name="Noel T."/>
        </authorList>
    </citation>
    <scope>NUCLEOTIDE SEQUENCE [LARGE SCALE GENOMIC DNA]</scope>
    <source>
        <strain evidence="4 5">CBS 6936</strain>
    </source>
</reference>
<dbReference type="PANTHER" id="PTHR10584:SF166">
    <property type="entry name" value="RIBOKINASE"/>
    <property type="match status" value="1"/>
</dbReference>
<comment type="caution">
    <text evidence="4">The sequence shown here is derived from an EMBL/GenBank/DDBJ whole genome shotgun (WGS) entry which is preliminary data.</text>
</comment>
<evidence type="ECO:0000259" key="3">
    <source>
        <dbReference type="Pfam" id="PF00294"/>
    </source>
</evidence>
<name>A0AA91T185_CLALS</name>
<feature type="domain" description="Carbohydrate kinase PfkB" evidence="3">
    <location>
        <begin position="2"/>
        <end position="52"/>
    </location>
</feature>
<dbReference type="AlphaFoldDB" id="A0AA91T185"/>
<dbReference type="KEGG" id="clus:A9F13_11g01276"/>
<dbReference type="GO" id="GO:0006796">
    <property type="term" value="P:phosphate-containing compound metabolic process"/>
    <property type="evidence" value="ECO:0007669"/>
    <property type="project" value="UniProtKB-ARBA"/>
</dbReference>
<proteinExistence type="predicted"/>
<sequence>MITVIGSLNYDLVTYTDKVPEAGETFQANAFENHHGGKGLNEALACAKFGIKKKNIDVWKGEYLESIFPFFLTDDSEGWY</sequence>
<dbReference type="PANTHER" id="PTHR10584">
    <property type="entry name" value="SUGAR KINASE"/>
    <property type="match status" value="1"/>
</dbReference>
<keyword evidence="2" id="KW-0418">Kinase</keyword>
<keyword evidence="1" id="KW-0808">Transferase</keyword>
<dbReference type="InterPro" id="IPR011611">
    <property type="entry name" value="PfkB_dom"/>
</dbReference>
<evidence type="ECO:0000256" key="1">
    <source>
        <dbReference type="ARBA" id="ARBA00022679"/>
    </source>
</evidence>
<dbReference type="InterPro" id="IPR002139">
    <property type="entry name" value="Ribo/fructo_kinase"/>
</dbReference>
<dbReference type="InterPro" id="IPR029056">
    <property type="entry name" value="Ribokinase-like"/>
</dbReference>
<dbReference type="SUPFAM" id="SSF53613">
    <property type="entry name" value="Ribokinase-like"/>
    <property type="match status" value="1"/>
</dbReference>
<dbReference type="Gene3D" id="3.40.1190.20">
    <property type="match status" value="1"/>
</dbReference>
<evidence type="ECO:0000256" key="2">
    <source>
        <dbReference type="ARBA" id="ARBA00022777"/>
    </source>
</evidence>
<dbReference type="GO" id="GO:0016301">
    <property type="term" value="F:kinase activity"/>
    <property type="evidence" value="ECO:0007669"/>
    <property type="project" value="UniProtKB-KW"/>
</dbReference>
<accession>A0AA91T185</accession>
<dbReference type="EMBL" id="LYUB02000011">
    <property type="protein sequence ID" value="OVF07786.1"/>
    <property type="molecule type" value="Genomic_DNA"/>
</dbReference>
<dbReference type="PRINTS" id="PR00990">
    <property type="entry name" value="RIBOKINASE"/>
</dbReference>
<evidence type="ECO:0000313" key="4">
    <source>
        <dbReference type="EMBL" id="OVF07786.1"/>
    </source>
</evidence>
<evidence type="ECO:0000313" key="5">
    <source>
        <dbReference type="Proteomes" id="UP000195602"/>
    </source>
</evidence>